<evidence type="ECO:0000256" key="1">
    <source>
        <dbReference type="SAM" id="MobiDB-lite"/>
    </source>
</evidence>
<dbReference type="Proteomes" id="UP001152523">
    <property type="component" value="Unassembled WGS sequence"/>
</dbReference>
<dbReference type="InterPro" id="IPR000073">
    <property type="entry name" value="AB_hydrolase_1"/>
</dbReference>
<dbReference type="SUPFAM" id="SSF53474">
    <property type="entry name" value="alpha/beta-Hydrolases"/>
    <property type="match status" value="1"/>
</dbReference>
<dbReference type="InterPro" id="IPR029058">
    <property type="entry name" value="AB_hydrolase_fold"/>
</dbReference>
<name>A0AAV0D6T7_9ASTE</name>
<sequence>MAQRKHVIMSVHDPLCNSEPDLNPAGGHRRHNTPSKKVILRDGRSLSYIEKGVPKEESKYKVIVVHGFDSSKDMNFVAPEDLMKELGVYLVLYDRAGYGESDPNPNRTQNSEASDIEELADRIKIGPKFYLISNSMGSYPTWGCLKRIPNRLLGVAMVVPPVNYQWPSMPDILSKKDGRKRIYRAMILIGKYAPWLGHWWAARNPSRNDKNYSDRDRDLMKNAPNGHHSPTMEKLKDKSVFNNLSSDFRASFSKWDFDPLEMKDPFPEKKGWMQIWQGCQDKFINVELQRYVSRRLPWVRYYEVPDGGHCLVYDVAICESIFRALLLGDDPHKFRPF</sequence>
<reference evidence="3" key="1">
    <citation type="submission" date="2022-07" db="EMBL/GenBank/DDBJ databases">
        <authorList>
            <person name="Macas J."/>
            <person name="Novak P."/>
            <person name="Neumann P."/>
        </authorList>
    </citation>
    <scope>NUCLEOTIDE SEQUENCE</scope>
</reference>
<accession>A0AAV0D6T7</accession>
<comment type="caution">
    <text evidence="3">The sequence shown here is derived from an EMBL/GenBank/DDBJ whole genome shotgun (WGS) entry which is preliminary data.</text>
</comment>
<organism evidence="3 4">
    <name type="scientific">Cuscuta epithymum</name>
    <dbReference type="NCBI Taxonomy" id="186058"/>
    <lineage>
        <taxon>Eukaryota</taxon>
        <taxon>Viridiplantae</taxon>
        <taxon>Streptophyta</taxon>
        <taxon>Embryophyta</taxon>
        <taxon>Tracheophyta</taxon>
        <taxon>Spermatophyta</taxon>
        <taxon>Magnoliopsida</taxon>
        <taxon>eudicotyledons</taxon>
        <taxon>Gunneridae</taxon>
        <taxon>Pentapetalae</taxon>
        <taxon>asterids</taxon>
        <taxon>lamiids</taxon>
        <taxon>Solanales</taxon>
        <taxon>Convolvulaceae</taxon>
        <taxon>Cuscuteae</taxon>
        <taxon>Cuscuta</taxon>
        <taxon>Cuscuta subgen. Cuscuta</taxon>
    </lineage>
</organism>
<evidence type="ECO:0000313" key="4">
    <source>
        <dbReference type="Proteomes" id="UP001152523"/>
    </source>
</evidence>
<gene>
    <name evidence="3" type="ORF">CEPIT_LOCUS12759</name>
</gene>
<dbReference type="EMBL" id="CAMAPF010000079">
    <property type="protein sequence ID" value="CAH9094060.1"/>
    <property type="molecule type" value="Genomic_DNA"/>
</dbReference>
<protein>
    <recommendedName>
        <fullName evidence="2">AB hydrolase-1 domain-containing protein</fullName>
    </recommendedName>
</protein>
<dbReference type="Gene3D" id="3.40.50.1820">
    <property type="entry name" value="alpha/beta hydrolase"/>
    <property type="match status" value="1"/>
</dbReference>
<evidence type="ECO:0000259" key="2">
    <source>
        <dbReference type="Pfam" id="PF00561"/>
    </source>
</evidence>
<keyword evidence="4" id="KW-1185">Reference proteome</keyword>
<evidence type="ECO:0000313" key="3">
    <source>
        <dbReference type="EMBL" id="CAH9094058.1"/>
    </source>
</evidence>
<dbReference type="PANTHER" id="PTHR45763">
    <property type="entry name" value="HYDROLASE, ALPHA/BETA FOLD FAMILY PROTEIN, EXPRESSED-RELATED"/>
    <property type="match status" value="1"/>
</dbReference>
<proteinExistence type="predicted"/>
<dbReference type="AlphaFoldDB" id="A0AAV0D6T7"/>
<dbReference type="GO" id="GO:0016787">
    <property type="term" value="F:hydrolase activity"/>
    <property type="evidence" value="ECO:0007669"/>
    <property type="project" value="UniProtKB-ARBA"/>
</dbReference>
<feature type="domain" description="AB hydrolase-1" evidence="2">
    <location>
        <begin position="62"/>
        <end position="313"/>
    </location>
</feature>
<dbReference type="EMBL" id="CAMAPF010000079">
    <property type="protein sequence ID" value="CAH9094058.1"/>
    <property type="molecule type" value="Genomic_DNA"/>
</dbReference>
<feature type="region of interest" description="Disordered" evidence="1">
    <location>
        <begin position="207"/>
        <end position="232"/>
    </location>
</feature>
<feature type="compositionally biased region" description="Basic and acidic residues" evidence="1">
    <location>
        <begin position="207"/>
        <end position="220"/>
    </location>
</feature>
<dbReference type="PANTHER" id="PTHR45763:SF26">
    <property type="entry name" value="AB HYDROLASE-1 DOMAIN-CONTAINING PROTEIN"/>
    <property type="match status" value="1"/>
</dbReference>
<dbReference type="Pfam" id="PF00561">
    <property type="entry name" value="Abhydrolase_1"/>
    <property type="match status" value="1"/>
</dbReference>